<dbReference type="Proteomes" id="UP000314294">
    <property type="component" value="Unassembled WGS sequence"/>
</dbReference>
<dbReference type="EMBL" id="SRLO01001050">
    <property type="protein sequence ID" value="TNN42253.1"/>
    <property type="molecule type" value="Genomic_DNA"/>
</dbReference>
<protein>
    <submittedName>
        <fullName evidence="1">Uncharacterized protein</fullName>
    </submittedName>
</protein>
<reference evidence="1 2" key="1">
    <citation type="submission" date="2019-03" db="EMBL/GenBank/DDBJ databases">
        <title>First draft genome of Liparis tanakae, snailfish: a comprehensive survey of snailfish specific genes.</title>
        <authorList>
            <person name="Kim W."/>
            <person name="Song I."/>
            <person name="Jeong J.-H."/>
            <person name="Kim D."/>
            <person name="Kim S."/>
            <person name="Ryu S."/>
            <person name="Song J.Y."/>
            <person name="Lee S.K."/>
        </authorList>
    </citation>
    <scope>NUCLEOTIDE SEQUENCE [LARGE SCALE GENOMIC DNA]</scope>
    <source>
        <tissue evidence="1">Muscle</tissue>
    </source>
</reference>
<evidence type="ECO:0000313" key="1">
    <source>
        <dbReference type="EMBL" id="TNN42253.1"/>
    </source>
</evidence>
<keyword evidence="2" id="KW-1185">Reference proteome</keyword>
<accession>A0A4Z2FNB0</accession>
<evidence type="ECO:0000313" key="2">
    <source>
        <dbReference type="Proteomes" id="UP000314294"/>
    </source>
</evidence>
<proteinExistence type="predicted"/>
<gene>
    <name evidence="1" type="ORF">EYF80_047593</name>
</gene>
<organism evidence="1 2">
    <name type="scientific">Liparis tanakae</name>
    <name type="common">Tanaka's snailfish</name>
    <dbReference type="NCBI Taxonomy" id="230148"/>
    <lineage>
        <taxon>Eukaryota</taxon>
        <taxon>Metazoa</taxon>
        <taxon>Chordata</taxon>
        <taxon>Craniata</taxon>
        <taxon>Vertebrata</taxon>
        <taxon>Euteleostomi</taxon>
        <taxon>Actinopterygii</taxon>
        <taxon>Neopterygii</taxon>
        <taxon>Teleostei</taxon>
        <taxon>Neoteleostei</taxon>
        <taxon>Acanthomorphata</taxon>
        <taxon>Eupercaria</taxon>
        <taxon>Perciformes</taxon>
        <taxon>Cottioidei</taxon>
        <taxon>Cottales</taxon>
        <taxon>Liparidae</taxon>
        <taxon>Liparis</taxon>
    </lineage>
</organism>
<comment type="caution">
    <text evidence="1">The sequence shown here is derived from an EMBL/GenBank/DDBJ whole genome shotgun (WGS) entry which is preliminary data.</text>
</comment>
<dbReference type="AlphaFoldDB" id="A0A4Z2FNB0"/>
<name>A0A4Z2FNB0_9TELE</name>
<sequence>MAKSQNESCTPGCLQHVTGTRLPPDCTADGLGCGDGWTYQFRSLMRVKPSFSWISCGFMASGRSCLLANIKMMASRISRSLMMRWSSCLASSMRSRKHDSVKSI</sequence>